<protein>
    <recommendedName>
        <fullName evidence="5">Serine/threonine-protein phosphatase 2A regulatory subunit B'' subunit gamma</fullName>
    </recommendedName>
</protein>
<dbReference type="InterPro" id="IPR039865">
    <property type="entry name" value="PPP2R3C"/>
</dbReference>
<dbReference type="GO" id="GO:0005819">
    <property type="term" value="C:spindle"/>
    <property type="evidence" value="ECO:0007669"/>
    <property type="project" value="TreeGrafter"/>
</dbReference>
<evidence type="ECO:0000256" key="2">
    <source>
        <dbReference type="ARBA" id="ARBA00022490"/>
    </source>
</evidence>
<proteinExistence type="predicted"/>
<evidence type="ECO:0000313" key="3">
    <source>
        <dbReference type="EMBL" id="KAF4665917.1"/>
    </source>
</evidence>
<evidence type="ECO:0008006" key="5">
    <source>
        <dbReference type="Google" id="ProtNLM"/>
    </source>
</evidence>
<evidence type="ECO:0000256" key="1">
    <source>
        <dbReference type="ARBA" id="ARBA00004496"/>
    </source>
</evidence>
<name>A0A7J6M367_PEROL</name>
<comment type="caution">
    <text evidence="3">The sequence shown here is derived from an EMBL/GenBank/DDBJ whole genome shotgun (WGS) entry which is preliminary data.</text>
</comment>
<accession>A0A7J6M367</accession>
<dbReference type="PANTHER" id="PTHR12085:SF3">
    <property type="entry name" value="SERINE_THREONINE-PROTEIN PHOSPHATASE 2A REGULATORY SUBUNIT B'' SUBUNIT GAMMA"/>
    <property type="match status" value="1"/>
</dbReference>
<dbReference type="SUPFAM" id="SSF47473">
    <property type="entry name" value="EF-hand"/>
    <property type="match status" value="1"/>
</dbReference>
<dbReference type="Gene3D" id="1.10.238.10">
    <property type="entry name" value="EF-hand"/>
    <property type="match status" value="1"/>
</dbReference>
<sequence length="576" mass="65243">MTAMTSTAPSECVIPRFYIVETPQEQLLRQEETYRCAQGAAEKVPTRDDLVTLMLIVKEVGSIESTPHGSWATDLVLTYDDYRKVVDDERLSERVRHLLTPVVFLQLPQSEAGEGTVSGMRLLAYACRMANLHNILTSLHRHDVDGRGYLTGDALEDWLFEISKHLPQVRKTPEQFLPLWVFTAAHTIGFLLGGGSAASCRDGPRISIERILSEKGIEHVIDPLMSLRRVYVEDMTNNLFSRFRSISYYDSFFVFGTAPVDTVVANGQASLNIFNRGYMNPLFTSRLVKRYNPVQRIMDYSTSSACCLALINCGPPLDLSGTFLDFCIAWENRDTPQGAKYFWRILDWRGRGWIDRDDLSELAQAILNVVDSMPGICGPNGPPPVETLVSEIYDLLVVADDESNPDGRIALPHVLKHTRAFGTVVGFLANTDAFIEYEAREEIVHEKFSAKQEKEKKDKQYQQKLAFIEYHSTVDHRLQQCLDGLWGNLNAHENAVTGGGQASLSFAAFREYLNYHESVYAGVSVEPGLNAYYEWEESEARQNEHYRQLKKQQVNMQLKEISASHESELVIDYRDD</sequence>
<dbReference type="GO" id="GO:0005737">
    <property type="term" value="C:cytoplasm"/>
    <property type="evidence" value="ECO:0007669"/>
    <property type="project" value="UniProtKB-SubCell"/>
</dbReference>
<organism evidence="3 4">
    <name type="scientific">Perkinsus olseni</name>
    <name type="common">Perkinsus atlanticus</name>
    <dbReference type="NCBI Taxonomy" id="32597"/>
    <lineage>
        <taxon>Eukaryota</taxon>
        <taxon>Sar</taxon>
        <taxon>Alveolata</taxon>
        <taxon>Perkinsozoa</taxon>
        <taxon>Perkinsea</taxon>
        <taxon>Perkinsida</taxon>
        <taxon>Perkinsidae</taxon>
        <taxon>Perkinsus</taxon>
    </lineage>
</organism>
<dbReference type="AlphaFoldDB" id="A0A7J6M367"/>
<dbReference type="GO" id="GO:0000226">
    <property type="term" value="P:microtubule cytoskeleton organization"/>
    <property type="evidence" value="ECO:0007669"/>
    <property type="project" value="TreeGrafter"/>
</dbReference>
<reference evidence="3 4" key="1">
    <citation type="submission" date="2020-04" db="EMBL/GenBank/DDBJ databases">
        <title>Perkinsus olseni comparative genomics.</title>
        <authorList>
            <person name="Bogema D.R."/>
        </authorList>
    </citation>
    <scope>NUCLEOTIDE SEQUENCE [LARGE SCALE GENOMIC DNA]</scope>
    <source>
        <strain evidence="3">ATCC PRA-31</strain>
    </source>
</reference>
<dbReference type="GO" id="GO:0030865">
    <property type="term" value="P:cortical cytoskeleton organization"/>
    <property type="evidence" value="ECO:0007669"/>
    <property type="project" value="TreeGrafter"/>
</dbReference>
<gene>
    <name evidence="3" type="ORF">FOL46_003362</name>
</gene>
<dbReference type="Proteomes" id="UP000572268">
    <property type="component" value="Unassembled WGS sequence"/>
</dbReference>
<evidence type="ECO:0000313" key="4">
    <source>
        <dbReference type="Proteomes" id="UP000572268"/>
    </source>
</evidence>
<comment type="subcellular location">
    <subcellularLocation>
        <location evidence="1">Cytoplasm</location>
    </subcellularLocation>
</comment>
<dbReference type="EMBL" id="JABANN010000219">
    <property type="protein sequence ID" value="KAF4665917.1"/>
    <property type="molecule type" value="Genomic_DNA"/>
</dbReference>
<keyword evidence="2" id="KW-0963">Cytoplasm</keyword>
<dbReference type="PANTHER" id="PTHR12085">
    <property type="entry name" value="SERINE/THREONINE-PROTEIN PHOSPHATASE 2A REGULATORY SUBUNIT B'' SUBUNIT GAMMA"/>
    <property type="match status" value="1"/>
</dbReference>
<dbReference type="InterPro" id="IPR011992">
    <property type="entry name" value="EF-hand-dom_pair"/>
</dbReference>
<dbReference type="GO" id="GO:0035303">
    <property type="term" value="P:regulation of dephosphorylation"/>
    <property type="evidence" value="ECO:0007669"/>
    <property type="project" value="InterPro"/>
</dbReference>